<reference evidence="14 15" key="1">
    <citation type="submission" date="2020-07" db="EMBL/GenBank/DDBJ databases">
        <title>Halieaceae bacterium, F7430, whole genome shotgun sequencing project.</title>
        <authorList>
            <person name="Jiang S."/>
            <person name="Liu Z.W."/>
            <person name="Du Z.J."/>
        </authorList>
    </citation>
    <scope>NUCLEOTIDE SEQUENCE [LARGE SCALE GENOMIC DNA]</scope>
    <source>
        <strain evidence="14 15">F7430</strain>
    </source>
</reference>
<sequence length="175" mass="19070">MISCYISLGSNLENPEAQLQQAVSSIASIARSQVAASSAVYRSAPVGPGQQADYLNAVLALGTDLPPMDLLDALQSIENAQGRVREQRWGPRTLDLDILLYGKQIINEPRLTVPHPAMSERNFVLRPLADICNQDFALPCGDTLGKLLQNCHGGRLERTSIRLNIPPSQGVQLER</sequence>
<dbReference type="EMBL" id="JACFXU010000014">
    <property type="protein sequence ID" value="MBA6413093.1"/>
    <property type="molecule type" value="Genomic_DNA"/>
</dbReference>
<evidence type="ECO:0000256" key="12">
    <source>
        <dbReference type="ARBA" id="ARBA00033413"/>
    </source>
</evidence>
<dbReference type="UniPathway" id="UPA00077">
    <property type="reaction ID" value="UER00155"/>
</dbReference>
<evidence type="ECO:0000256" key="2">
    <source>
        <dbReference type="ARBA" id="ARBA00005810"/>
    </source>
</evidence>
<evidence type="ECO:0000256" key="7">
    <source>
        <dbReference type="ARBA" id="ARBA00022777"/>
    </source>
</evidence>
<evidence type="ECO:0000256" key="3">
    <source>
        <dbReference type="ARBA" id="ARBA00013253"/>
    </source>
</evidence>
<evidence type="ECO:0000256" key="10">
    <source>
        <dbReference type="ARBA" id="ARBA00029409"/>
    </source>
</evidence>
<dbReference type="PANTHER" id="PTHR43071:SF1">
    <property type="entry name" value="2-AMINO-4-HYDROXY-6-HYDROXYMETHYLDIHYDROPTERIDINE PYROPHOSPHOKINASE"/>
    <property type="match status" value="1"/>
</dbReference>
<protein>
    <recommendedName>
        <fullName evidence="4">2-amino-4-hydroxy-6-hydroxymethyldihydropteridine pyrophosphokinase</fullName>
        <ecNumber evidence="3">2.7.6.3</ecNumber>
    </recommendedName>
    <alternativeName>
        <fullName evidence="11">6-hydroxymethyl-7,8-dihydropterin pyrophosphokinase</fullName>
    </alternativeName>
    <alternativeName>
        <fullName evidence="12">7,8-dihydro-6-hydroxymethylpterin-pyrophosphokinase</fullName>
    </alternativeName>
</protein>
<evidence type="ECO:0000259" key="13">
    <source>
        <dbReference type="PROSITE" id="PS00794"/>
    </source>
</evidence>
<evidence type="ECO:0000256" key="6">
    <source>
        <dbReference type="ARBA" id="ARBA00022741"/>
    </source>
</evidence>
<gene>
    <name evidence="14" type="primary">folK</name>
    <name evidence="14" type="ORF">H2508_08220</name>
</gene>
<keyword evidence="15" id="KW-1185">Reference proteome</keyword>
<dbReference type="NCBIfam" id="TIGR01498">
    <property type="entry name" value="folK"/>
    <property type="match status" value="1"/>
</dbReference>
<comment type="function">
    <text evidence="10">Catalyzes the transfer of pyrophosphate from adenosine triphosphate (ATP) to 6-hydroxymethyl-7,8-dihydropterin, an enzymatic step in folate biosynthesis pathway.</text>
</comment>
<evidence type="ECO:0000313" key="15">
    <source>
        <dbReference type="Proteomes" id="UP000539350"/>
    </source>
</evidence>
<dbReference type="GO" id="GO:0046656">
    <property type="term" value="P:folic acid biosynthetic process"/>
    <property type="evidence" value="ECO:0007669"/>
    <property type="project" value="UniProtKB-KW"/>
</dbReference>
<comment type="caution">
    <text evidence="14">The sequence shown here is derived from an EMBL/GenBank/DDBJ whole genome shotgun (WGS) entry which is preliminary data.</text>
</comment>
<evidence type="ECO:0000256" key="1">
    <source>
        <dbReference type="ARBA" id="ARBA00005051"/>
    </source>
</evidence>
<dbReference type="GO" id="GO:0003848">
    <property type="term" value="F:2-amino-4-hydroxy-6-hydroxymethyldihydropteridine diphosphokinase activity"/>
    <property type="evidence" value="ECO:0007669"/>
    <property type="project" value="UniProtKB-EC"/>
</dbReference>
<name>A0A7W2TW89_9GAMM</name>
<dbReference type="Proteomes" id="UP000539350">
    <property type="component" value="Unassembled WGS sequence"/>
</dbReference>
<accession>A0A7W2TW89</accession>
<evidence type="ECO:0000256" key="4">
    <source>
        <dbReference type="ARBA" id="ARBA00016218"/>
    </source>
</evidence>
<dbReference type="Pfam" id="PF01288">
    <property type="entry name" value="HPPK"/>
    <property type="match status" value="1"/>
</dbReference>
<dbReference type="GO" id="GO:0005524">
    <property type="term" value="F:ATP binding"/>
    <property type="evidence" value="ECO:0007669"/>
    <property type="project" value="UniProtKB-KW"/>
</dbReference>
<dbReference type="PROSITE" id="PS00794">
    <property type="entry name" value="HPPK"/>
    <property type="match status" value="1"/>
</dbReference>
<comment type="similarity">
    <text evidence="2">Belongs to the HPPK family.</text>
</comment>
<comment type="pathway">
    <text evidence="1">Cofactor biosynthesis; tetrahydrofolate biosynthesis; 2-amino-4-hydroxy-6-hydroxymethyl-7,8-dihydropteridine diphosphate from 7,8-dihydroneopterin triphosphate: step 4/4.</text>
</comment>
<evidence type="ECO:0000256" key="8">
    <source>
        <dbReference type="ARBA" id="ARBA00022840"/>
    </source>
</evidence>
<keyword evidence="5 14" id="KW-0808">Transferase</keyword>
<keyword evidence="8" id="KW-0067">ATP-binding</keyword>
<dbReference type="SUPFAM" id="SSF55083">
    <property type="entry name" value="6-hydroxymethyl-7,8-dihydropterin pyrophosphokinase, HPPK"/>
    <property type="match status" value="1"/>
</dbReference>
<dbReference type="PANTHER" id="PTHR43071">
    <property type="entry name" value="2-AMINO-4-HYDROXY-6-HYDROXYMETHYLDIHYDROPTERIDINE PYROPHOSPHOKINASE"/>
    <property type="match status" value="1"/>
</dbReference>
<keyword evidence="7 14" id="KW-0418">Kinase</keyword>
<dbReference type="CDD" id="cd00483">
    <property type="entry name" value="HPPK"/>
    <property type="match status" value="1"/>
</dbReference>
<dbReference type="GO" id="GO:0016301">
    <property type="term" value="F:kinase activity"/>
    <property type="evidence" value="ECO:0007669"/>
    <property type="project" value="UniProtKB-KW"/>
</dbReference>
<dbReference type="EC" id="2.7.6.3" evidence="3"/>
<organism evidence="14 15">
    <name type="scientific">Sediminihaliea albiluteola</name>
    <dbReference type="NCBI Taxonomy" id="2758564"/>
    <lineage>
        <taxon>Bacteria</taxon>
        <taxon>Pseudomonadati</taxon>
        <taxon>Pseudomonadota</taxon>
        <taxon>Gammaproteobacteria</taxon>
        <taxon>Cellvibrionales</taxon>
        <taxon>Halieaceae</taxon>
        <taxon>Sediminihaliea</taxon>
    </lineage>
</organism>
<dbReference type="Gene3D" id="3.30.70.560">
    <property type="entry name" value="7,8-Dihydro-6-hydroxymethylpterin-pyrophosphokinase HPPK"/>
    <property type="match status" value="1"/>
</dbReference>
<dbReference type="InterPro" id="IPR035907">
    <property type="entry name" value="Hppk_sf"/>
</dbReference>
<proteinExistence type="inferred from homology"/>
<evidence type="ECO:0000256" key="11">
    <source>
        <dbReference type="ARBA" id="ARBA00029766"/>
    </source>
</evidence>
<dbReference type="GO" id="GO:0046654">
    <property type="term" value="P:tetrahydrofolate biosynthetic process"/>
    <property type="evidence" value="ECO:0007669"/>
    <property type="project" value="UniProtKB-UniPathway"/>
</dbReference>
<dbReference type="AlphaFoldDB" id="A0A7W2TW89"/>
<evidence type="ECO:0000313" key="14">
    <source>
        <dbReference type="EMBL" id="MBA6413093.1"/>
    </source>
</evidence>
<evidence type="ECO:0000256" key="5">
    <source>
        <dbReference type="ARBA" id="ARBA00022679"/>
    </source>
</evidence>
<dbReference type="InterPro" id="IPR000550">
    <property type="entry name" value="Hppk"/>
</dbReference>
<keyword evidence="6" id="KW-0547">Nucleotide-binding</keyword>
<feature type="domain" description="7,8-dihydro-6-hydroxymethylpterin-pyrophosphokinase" evidence="13">
    <location>
        <begin position="88"/>
        <end position="99"/>
    </location>
</feature>
<evidence type="ECO:0000256" key="9">
    <source>
        <dbReference type="ARBA" id="ARBA00022909"/>
    </source>
</evidence>
<keyword evidence="9" id="KW-0289">Folate biosynthesis</keyword>
<dbReference type="RefSeq" id="WP_182171710.1">
    <property type="nucleotide sequence ID" value="NZ_JACFXU010000014.1"/>
</dbReference>